<evidence type="ECO:0000256" key="6">
    <source>
        <dbReference type="SAM" id="Phobius"/>
    </source>
</evidence>
<feature type="transmembrane region" description="Helical" evidence="6">
    <location>
        <begin position="302"/>
        <end position="322"/>
    </location>
</feature>
<feature type="transmembrane region" description="Helical" evidence="6">
    <location>
        <begin position="81"/>
        <end position="100"/>
    </location>
</feature>
<feature type="transmembrane region" description="Helical" evidence="6">
    <location>
        <begin position="140"/>
        <end position="163"/>
    </location>
</feature>
<dbReference type="PANTHER" id="PTHR42718">
    <property type="entry name" value="MAJOR FACILITATOR SUPERFAMILY MULTIDRUG TRANSPORTER MFSC"/>
    <property type="match status" value="1"/>
</dbReference>
<name>A0ABQ2L1H2_9NOCA</name>
<dbReference type="EMBL" id="BMNE01000013">
    <property type="protein sequence ID" value="GGN99589.1"/>
    <property type="molecule type" value="Genomic_DNA"/>
</dbReference>
<feature type="region of interest" description="Disordered" evidence="5">
    <location>
        <begin position="513"/>
        <end position="533"/>
    </location>
</feature>
<feature type="transmembrane region" description="Helical" evidence="6">
    <location>
        <begin position="405"/>
        <end position="423"/>
    </location>
</feature>
<dbReference type="PANTHER" id="PTHR42718:SF42">
    <property type="entry name" value="EXPORT PROTEIN"/>
    <property type="match status" value="1"/>
</dbReference>
<dbReference type="SUPFAM" id="SSF103473">
    <property type="entry name" value="MFS general substrate transporter"/>
    <property type="match status" value="1"/>
</dbReference>
<dbReference type="InterPro" id="IPR020846">
    <property type="entry name" value="MFS_dom"/>
</dbReference>
<evidence type="ECO:0000256" key="5">
    <source>
        <dbReference type="SAM" id="MobiDB-lite"/>
    </source>
</evidence>
<evidence type="ECO:0000256" key="4">
    <source>
        <dbReference type="ARBA" id="ARBA00023136"/>
    </source>
</evidence>
<keyword evidence="3 6" id="KW-1133">Transmembrane helix</keyword>
<dbReference type="Proteomes" id="UP000658127">
    <property type="component" value="Unassembled WGS sequence"/>
</dbReference>
<feature type="transmembrane region" description="Helical" evidence="6">
    <location>
        <begin position="202"/>
        <end position="220"/>
    </location>
</feature>
<keyword evidence="2 6" id="KW-0812">Transmembrane</keyword>
<evidence type="ECO:0000259" key="7">
    <source>
        <dbReference type="PROSITE" id="PS50850"/>
    </source>
</evidence>
<keyword evidence="4 6" id="KW-0472">Membrane</keyword>
<comment type="caution">
    <text evidence="8">The sequence shown here is derived from an EMBL/GenBank/DDBJ whole genome shotgun (WGS) entry which is preliminary data.</text>
</comment>
<evidence type="ECO:0000256" key="2">
    <source>
        <dbReference type="ARBA" id="ARBA00022692"/>
    </source>
</evidence>
<dbReference type="Pfam" id="PF07690">
    <property type="entry name" value="MFS_1"/>
    <property type="match status" value="1"/>
</dbReference>
<proteinExistence type="predicted"/>
<dbReference type="Gene3D" id="1.20.1250.20">
    <property type="entry name" value="MFS general substrate transporter like domains"/>
    <property type="match status" value="1"/>
</dbReference>
<feature type="transmembrane region" description="Helical" evidence="6">
    <location>
        <begin position="56"/>
        <end position="74"/>
    </location>
</feature>
<organism evidence="8 9">
    <name type="scientific">Nocardia rhizosphaerihabitans</name>
    <dbReference type="NCBI Taxonomy" id="1691570"/>
    <lineage>
        <taxon>Bacteria</taxon>
        <taxon>Bacillati</taxon>
        <taxon>Actinomycetota</taxon>
        <taxon>Actinomycetes</taxon>
        <taxon>Mycobacteriales</taxon>
        <taxon>Nocardiaceae</taxon>
        <taxon>Nocardia</taxon>
    </lineage>
</organism>
<dbReference type="RefSeq" id="WP_189034579.1">
    <property type="nucleotide sequence ID" value="NZ_BMNE01000013.1"/>
</dbReference>
<feature type="compositionally biased region" description="Basic and acidic residues" evidence="5">
    <location>
        <begin position="513"/>
        <end position="527"/>
    </location>
</feature>
<feature type="transmembrane region" description="Helical" evidence="6">
    <location>
        <begin position="226"/>
        <end position="249"/>
    </location>
</feature>
<dbReference type="InterPro" id="IPR036259">
    <property type="entry name" value="MFS_trans_sf"/>
</dbReference>
<sequence length="533" mass="54862">MDPTERARLSAAQRWLLTLSCLAVILVTASMAALYTALPEIAAATGASQAELTWIVDGYTLALACLVLPAGAMGDRYGRRVVLIVGLLIFSLASAAPLILDTPTWLIAARALTGVGAALVMPSTLSLLTAGFPEERRGSAVGLWAGVAGVGAILGILGSGILIEIWSWVSIFIGMAVAGAVLSAAAFTVPESVDTSRPAMDPLGAVTSALAVGAIVVAAIEVPARGWLDPIVIGATVIGLTVAIAFVVIEKRVRHPLIDIRLFADRGFGSGTAIVTVQFLVTFGLFMLIVQYFQLILGYRPLLSALALAPMGIPMVVISAFAPRLAERIGLRIPTFAGLLAIGGGLLMIAQLDDHTSYLNLLGPLLLMSAGIGLCTAPATAAIVDGTPVEKHGVAAAVNDAAREVGAAIGIAIAGSVLAAGYGQRIAPALPNLPEAAREPVGDSLAAALQIVERAGPSAQPLADFAKSAFIYGLHQSATALGWLTICAAVLLAAWTPGRRRVALLVATRDFSGQRKSPEMPGTERHHGTSNQV</sequence>
<feature type="transmembrane region" description="Helical" evidence="6">
    <location>
        <begin position="361"/>
        <end position="384"/>
    </location>
</feature>
<evidence type="ECO:0000313" key="8">
    <source>
        <dbReference type="EMBL" id="GGN99589.1"/>
    </source>
</evidence>
<feature type="transmembrane region" description="Helical" evidence="6">
    <location>
        <begin position="106"/>
        <end position="128"/>
    </location>
</feature>
<feature type="domain" description="Major facilitator superfamily (MFS) profile" evidence="7">
    <location>
        <begin position="16"/>
        <end position="500"/>
    </location>
</feature>
<keyword evidence="9" id="KW-1185">Reference proteome</keyword>
<dbReference type="Gene3D" id="1.20.1720.10">
    <property type="entry name" value="Multidrug resistance protein D"/>
    <property type="match status" value="1"/>
</dbReference>
<reference evidence="9" key="1">
    <citation type="journal article" date="2019" name="Int. J. Syst. Evol. Microbiol.">
        <title>The Global Catalogue of Microorganisms (GCM) 10K type strain sequencing project: providing services to taxonomists for standard genome sequencing and annotation.</title>
        <authorList>
            <consortium name="The Broad Institute Genomics Platform"/>
            <consortium name="The Broad Institute Genome Sequencing Center for Infectious Disease"/>
            <person name="Wu L."/>
            <person name="Ma J."/>
        </authorList>
    </citation>
    <scope>NUCLEOTIDE SEQUENCE [LARGE SCALE GENOMIC DNA]</scope>
    <source>
        <strain evidence="9">CGMCC 4.7329</strain>
    </source>
</reference>
<gene>
    <name evidence="8" type="ORF">GCM10011610_67680</name>
</gene>
<feature type="transmembrane region" description="Helical" evidence="6">
    <location>
        <begin position="470"/>
        <end position="495"/>
    </location>
</feature>
<evidence type="ECO:0000256" key="3">
    <source>
        <dbReference type="ARBA" id="ARBA00022989"/>
    </source>
</evidence>
<evidence type="ECO:0000256" key="1">
    <source>
        <dbReference type="ARBA" id="ARBA00004651"/>
    </source>
</evidence>
<accession>A0ABQ2L1H2</accession>
<protein>
    <submittedName>
        <fullName evidence="8">MFS transporter</fullName>
    </submittedName>
</protein>
<dbReference type="CDD" id="cd17321">
    <property type="entry name" value="MFS_MMR_MDR_like"/>
    <property type="match status" value="1"/>
</dbReference>
<comment type="subcellular location">
    <subcellularLocation>
        <location evidence="1">Cell membrane</location>
        <topology evidence="1">Multi-pass membrane protein</topology>
    </subcellularLocation>
</comment>
<feature type="transmembrane region" description="Helical" evidence="6">
    <location>
        <begin position="329"/>
        <end position="349"/>
    </location>
</feature>
<feature type="transmembrane region" description="Helical" evidence="6">
    <location>
        <begin position="169"/>
        <end position="190"/>
    </location>
</feature>
<dbReference type="InterPro" id="IPR011701">
    <property type="entry name" value="MFS"/>
</dbReference>
<evidence type="ECO:0000313" key="9">
    <source>
        <dbReference type="Proteomes" id="UP000658127"/>
    </source>
</evidence>
<dbReference type="PROSITE" id="PS50850">
    <property type="entry name" value="MFS"/>
    <property type="match status" value="1"/>
</dbReference>
<feature type="transmembrane region" description="Helical" evidence="6">
    <location>
        <begin position="270"/>
        <end position="290"/>
    </location>
</feature>